<evidence type="ECO:0000256" key="1">
    <source>
        <dbReference type="ARBA" id="ARBA00004474"/>
    </source>
</evidence>
<accession>A0A1L1YAG5</accession>
<proteinExistence type="inferred from homology"/>
<comment type="similarity">
    <text evidence="2">Belongs to the ycf35 family.</text>
</comment>
<evidence type="ECO:0000256" key="2">
    <source>
        <dbReference type="ARBA" id="ARBA00009068"/>
    </source>
</evidence>
<dbReference type="PANTHER" id="PTHR39638:SF2">
    <property type="entry name" value="YCF35"/>
    <property type="match status" value="1"/>
</dbReference>
<geneLocation type="plastid" evidence="5"/>
<organism evidence="5">
    <name type="scientific">Membranoptera tenuis</name>
    <dbReference type="NCBI Taxonomy" id="158698"/>
    <lineage>
        <taxon>Eukaryota</taxon>
        <taxon>Rhodophyta</taxon>
        <taxon>Florideophyceae</taxon>
        <taxon>Rhodymeniophycidae</taxon>
        <taxon>Ceramiales</taxon>
        <taxon>Delesseriaceae</taxon>
        <taxon>Membranoptera</taxon>
    </lineage>
</organism>
<gene>
    <name evidence="5" type="primary">ycf35</name>
</gene>
<dbReference type="EMBL" id="KP675983">
    <property type="protein sequence ID" value="AKL79062.1"/>
    <property type="molecule type" value="Genomic_DNA"/>
</dbReference>
<protein>
    <recommendedName>
        <fullName evidence="3">Uncharacterized protein ycf35</fullName>
    </recommendedName>
</protein>
<dbReference type="Pfam" id="PF06868">
    <property type="entry name" value="DUF1257"/>
    <property type="match status" value="1"/>
</dbReference>
<keyword evidence="4 5" id="KW-0934">Plastid</keyword>
<evidence type="ECO:0000256" key="3">
    <source>
        <dbReference type="ARBA" id="ARBA00021585"/>
    </source>
</evidence>
<dbReference type="RefSeq" id="YP_009332806.1">
    <property type="nucleotide sequence ID" value="NC_032399.1"/>
</dbReference>
<sequence>MSHFSKIKTNISDIEILKKTLNDLGFTYGSTKYNLSNMDINYSNHFKYLNVYKDKLNTKTLFEFIWDGFEYNLVADFNLWHLDMSVDYFLEKLTQQYAYNIILNQSIMNGFNETNYILMKDGSIKVMMQKWND</sequence>
<dbReference type="GeneID" id="30689989"/>
<dbReference type="GO" id="GO:0009536">
    <property type="term" value="C:plastid"/>
    <property type="evidence" value="ECO:0007669"/>
    <property type="project" value="UniProtKB-SubCell"/>
</dbReference>
<name>A0A1L1YAG5_9FLOR</name>
<evidence type="ECO:0000256" key="4">
    <source>
        <dbReference type="ARBA" id="ARBA00022640"/>
    </source>
</evidence>
<evidence type="ECO:0000313" key="5">
    <source>
        <dbReference type="EMBL" id="AKL79062.1"/>
    </source>
</evidence>
<dbReference type="InterPro" id="IPR009666">
    <property type="entry name" value="Uncharacterised_Ycf35"/>
</dbReference>
<dbReference type="AlphaFoldDB" id="A0A1L1YAG5"/>
<reference evidence="5" key="1">
    <citation type="submission" date="2015-01" db="EMBL/GenBank/DDBJ databases">
        <title>Molecular Investigation of Pacific North American Membranoptera.</title>
        <authorList>
            <person name="Hughey J.R."/>
            <person name="Hommersand M.H."/>
            <person name="Miller K.A."/>
            <person name="Fuller T."/>
            <person name="Lin S.-M."/>
            <person name="Gabrielson P.W."/>
        </authorList>
    </citation>
    <scope>NUCLEOTIDE SEQUENCE</scope>
</reference>
<dbReference type="PANTHER" id="PTHR39638">
    <property type="entry name" value="YCF35"/>
    <property type="match status" value="1"/>
</dbReference>
<comment type="subcellular location">
    <subcellularLocation>
        <location evidence="1">Plastid</location>
    </subcellularLocation>
</comment>